<accession>A0A6C0BDQ7</accession>
<proteinExistence type="predicted"/>
<evidence type="ECO:0000313" key="1">
    <source>
        <dbReference type="EMBL" id="QHS90122.1"/>
    </source>
</evidence>
<protein>
    <submittedName>
        <fullName evidence="1">Uncharacterized protein</fullName>
    </submittedName>
</protein>
<name>A0A6C0BDQ7_9ZZZZ</name>
<dbReference type="AlphaFoldDB" id="A0A6C0BDQ7"/>
<sequence>MGAGTHGKTSTILYRRGVPNAFRDFGGVIAGNYVIFKPQRPLLNSEFFRRSISNFISTYR</sequence>
<dbReference type="EMBL" id="MN739128">
    <property type="protein sequence ID" value="QHS90122.1"/>
    <property type="molecule type" value="Genomic_DNA"/>
</dbReference>
<reference evidence="1" key="1">
    <citation type="journal article" date="2020" name="Nature">
        <title>Giant virus diversity and host interactions through global metagenomics.</title>
        <authorList>
            <person name="Schulz F."/>
            <person name="Roux S."/>
            <person name="Paez-Espino D."/>
            <person name="Jungbluth S."/>
            <person name="Walsh D.A."/>
            <person name="Denef V.J."/>
            <person name="McMahon K.D."/>
            <person name="Konstantinidis K.T."/>
            <person name="Eloe-Fadrosh E.A."/>
            <person name="Kyrpides N.C."/>
            <person name="Woyke T."/>
        </authorList>
    </citation>
    <scope>NUCLEOTIDE SEQUENCE</scope>
    <source>
        <strain evidence="1">GVMAG-M-3300010160-4</strain>
    </source>
</reference>
<organism evidence="1">
    <name type="scientific">viral metagenome</name>
    <dbReference type="NCBI Taxonomy" id="1070528"/>
    <lineage>
        <taxon>unclassified sequences</taxon>
        <taxon>metagenomes</taxon>
        <taxon>organismal metagenomes</taxon>
    </lineage>
</organism>